<evidence type="ECO:0000313" key="7">
    <source>
        <dbReference type="Proteomes" id="UP000053958"/>
    </source>
</evidence>
<evidence type="ECO:0000259" key="5">
    <source>
        <dbReference type="Pfam" id="PF13302"/>
    </source>
</evidence>
<comment type="similarity">
    <text evidence="1">Belongs to the acetyltransferase family. GNAT subfamily.</text>
</comment>
<gene>
    <name evidence="6" type="ORF">T310_8074</name>
</gene>
<dbReference type="PANTHER" id="PTHR13256:SF16">
    <property type="entry name" value="ALPHA_BETA-TUBULIN-N-ACETYLTRANSFERASE 9"/>
    <property type="match status" value="1"/>
</dbReference>
<accession>A0A0F4YID9</accession>
<evidence type="ECO:0000256" key="1">
    <source>
        <dbReference type="ARBA" id="ARBA00009342"/>
    </source>
</evidence>
<dbReference type="GeneID" id="25320335"/>
<dbReference type="InterPro" id="IPR016181">
    <property type="entry name" value="Acyl_CoA_acyltransferase"/>
</dbReference>
<dbReference type="GO" id="GO:0008080">
    <property type="term" value="F:N-acetyltransferase activity"/>
    <property type="evidence" value="ECO:0007669"/>
    <property type="project" value="InterPro"/>
</dbReference>
<dbReference type="InterPro" id="IPR000182">
    <property type="entry name" value="GNAT_dom"/>
</dbReference>
<feature type="domain" description="N-acetyltransferase" evidence="5">
    <location>
        <begin position="13"/>
        <end position="217"/>
    </location>
</feature>
<name>A0A0F4YID9_RASE3</name>
<dbReference type="Pfam" id="PF13302">
    <property type="entry name" value="Acetyltransf_3"/>
    <property type="match status" value="1"/>
</dbReference>
<feature type="region of interest" description="Disordered" evidence="4">
    <location>
        <begin position="77"/>
        <end position="109"/>
    </location>
</feature>
<evidence type="ECO:0000256" key="4">
    <source>
        <dbReference type="SAM" id="MobiDB-lite"/>
    </source>
</evidence>
<keyword evidence="2 6" id="KW-0808">Transferase</keyword>
<evidence type="ECO:0000313" key="6">
    <source>
        <dbReference type="EMBL" id="KKA17984.1"/>
    </source>
</evidence>
<sequence length="265" mass="30680">MLLNANTAISTSRVLLVPYSKWHVSKYHEWMKDEEIQQATASEPLTLEEEYAMQQSWRTDGDKLTFIVCLPLRRDDNVNNNDSSRGEDVQQQQDLNSTTTTTITEQDDAPDRMLGDVNLFLRFDEDDDNNDKIIGEIELMIAEKQNQRRGFGRAALLSFLRYIIDHESDIVDEFLSQQECKEGEERTASSKKKLSCLSVKIGQSNARSLALFESLSFRKVSDEPNYFGEFELRRSRADLDQQDVREMLSRFGVDAYVELGYYDRK</sequence>
<protein>
    <submittedName>
        <fullName evidence="6">N-acetyltransferase</fullName>
    </submittedName>
</protein>
<comment type="caution">
    <text evidence="6">The sequence shown here is derived from an EMBL/GenBank/DDBJ whole genome shotgun (WGS) entry which is preliminary data.</text>
</comment>
<proteinExistence type="inferred from homology"/>
<evidence type="ECO:0000256" key="2">
    <source>
        <dbReference type="ARBA" id="ARBA00022679"/>
    </source>
</evidence>
<dbReference type="EMBL" id="LASV01000517">
    <property type="protein sequence ID" value="KKA17984.1"/>
    <property type="molecule type" value="Genomic_DNA"/>
</dbReference>
<dbReference type="InterPro" id="IPR039135">
    <property type="entry name" value="NAT9-like"/>
</dbReference>
<dbReference type="Gene3D" id="3.40.630.30">
    <property type="match status" value="1"/>
</dbReference>
<dbReference type="Proteomes" id="UP000053958">
    <property type="component" value="Unassembled WGS sequence"/>
</dbReference>
<evidence type="ECO:0000256" key="3">
    <source>
        <dbReference type="ARBA" id="ARBA00023315"/>
    </source>
</evidence>
<dbReference type="STRING" id="1408163.A0A0F4YID9"/>
<organism evidence="6 7">
    <name type="scientific">Rasamsonia emersonii (strain ATCC 16479 / CBS 393.64 / IMI 116815)</name>
    <dbReference type="NCBI Taxonomy" id="1408163"/>
    <lineage>
        <taxon>Eukaryota</taxon>
        <taxon>Fungi</taxon>
        <taxon>Dikarya</taxon>
        <taxon>Ascomycota</taxon>
        <taxon>Pezizomycotina</taxon>
        <taxon>Eurotiomycetes</taxon>
        <taxon>Eurotiomycetidae</taxon>
        <taxon>Eurotiales</taxon>
        <taxon>Trichocomaceae</taxon>
        <taxon>Rasamsonia</taxon>
    </lineage>
</organism>
<feature type="compositionally biased region" description="Low complexity" evidence="4">
    <location>
        <begin position="90"/>
        <end position="104"/>
    </location>
</feature>
<dbReference type="OrthoDB" id="5043642at2759"/>
<keyword evidence="7" id="KW-1185">Reference proteome</keyword>
<dbReference type="PANTHER" id="PTHR13256">
    <property type="entry name" value="N-ACETYLTRANSFERASE 9"/>
    <property type="match status" value="1"/>
</dbReference>
<dbReference type="AlphaFoldDB" id="A0A0F4YID9"/>
<reference evidence="6 7" key="1">
    <citation type="submission" date="2015-04" db="EMBL/GenBank/DDBJ databases">
        <authorList>
            <person name="Heijne W.H."/>
            <person name="Fedorova N.D."/>
            <person name="Nierman W.C."/>
            <person name="Vollebregt A.W."/>
            <person name="Zhao Z."/>
            <person name="Wu L."/>
            <person name="Kumar M."/>
            <person name="Stam H."/>
            <person name="van den Berg M.A."/>
            <person name="Pel H.J."/>
        </authorList>
    </citation>
    <scope>NUCLEOTIDE SEQUENCE [LARGE SCALE GENOMIC DNA]</scope>
    <source>
        <strain evidence="6 7">CBS 393.64</strain>
    </source>
</reference>
<dbReference type="SUPFAM" id="SSF55729">
    <property type="entry name" value="Acyl-CoA N-acyltransferases (Nat)"/>
    <property type="match status" value="1"/>
</dbReference>
<keyword evidence="3" id="KW-0012">Acyltransferase</keyword>
<dbReference type="RefSeq" id="XP_013324596.1">
    <property type="nucleotide sequence ID" value="XM_013469142.1"/>
</dbReference>